<evidence type="ECO:0000256" key="4">
    <source>
        <dbReference type="ARBA" id="ARBA00022692"/>
    </source>
</evidence>
<keyword evidence="7" id="KW-0496">Mitochondrion</keyword>
<keyword evidence="4 9" id="KW-0812">Transmembrane</keyword>
<evidence type="ECO:0000313" key="11">
    <source>
        <dbReference type="EMBL" id="KNC54686.1"/>
    </source>
</evidence>
<keyword evidence="12" id="KW-1185">Reference proteome</keyword>
<evidence type="ECO:0000256" key="3">
    <source>
        <dbReference type="ARBA" id="ARBA00022448"/>
    </source>
</evidence>
<proteinExistence type="inferred from homology"/>
<feature type="repeat" description="Solcar" evidence="9">
    <location>
        <begin position="226"/>
        <end position="312"/>
    </location>
</feature>
<keyword evidence="6" id="KW-1133">Transmembrane helix</keyword>
<dbReference type="GO" id="GO:0022857">
    <property type="term" value="F:transmembrane transporter activity"/>
    <property type="evidence" value="ECO:0007669"/>
    <property type="project" value="TreeGrafter"/>
</dbReference>
<evidence type="ECO:0000256" key="1">
    <source>
        <dbReference type="ARBA" id="ARBA00004225"/>
    </source>
</evidence>
<dbReference type="eggNOG" id="KOG0762">
    <property type="taxonomic scope" value="Eukaryota"/>
</dbReference>
<comment type="similarity">
    <text evidence="2 10">Belongs to the mitochondrial carrier (TC 2.A.29) family.</text>
</comment>
<evidence type="ECO:0000256" key="2">
    <source>
        <dbReference type="ARBA" id="ARBA00006375"/>
    </source>
</evidence>
<dbReference type="PROSITE" id="PS50920">
    <property type="entry name" value="SOLCAR"/>
    <property type="match status" value="3"/>
</dbReference>
<evidence type="ECO:0000256" key="8">
    <source>
        <dbReference type="ARBA" id="ARBA00023136"/>
    </source>
</evidence>
<dbReference type="PANTHER" id="PTHR45624">
    <property type="entry name" value="MITOCHONDRIAL BASIC AMINO ACIDS TRANSPORTER-RELATED"/>
    <property type="match status" value="1"/>
</dbReference>
<evidence type="ECO:0000256" key="5">
    <source>
        <dbReference type="ARBA" id="ARBA00022737"/>
    </source>
</evidence>
<dbReference type="RefSeq" id="XP_013761588.1">
    <property type="nucleotide sequence ID" value="XM_013906134.1"/>
</dbReference>
<dbReference type="InterPro" id="IPR050567">
    <property type="entry name" value="Mitochondrial_Carrier"/>
</dbReference>
<dbReference type="GO" id="GO:0031966">
    <property type="term" value="C:mitochondrial membrane"/>
    <property type="evidence" value="ECO:0007669"/>
    <property type="project" value="UniProtKB-SubCell"/>
</dbReference>
<dbReference type="AlphaFoldDB" id="A0A0L0DRP9"/>
<dbReference type="Gene3D" id="1.50.40.10">
    <property type="entry name" value="Mitochondrial carrier domain"/>
    <property type="match status" value="1"/>
</dbReference>
<accession>A0A0L0DRP9</accession>
<evidence type="ECO:0000313" key="12">
    <source>
        <dbReference type="Proteomes" id="UP000054408"/>
    </source>
</evidence>
<sequence length="318" mass="33116">MASPPSEAGLVPPTPAVVIAPPESSAAPPESYAARAAKDIVAGSIGGCCLTVTGYPFDLVKVRTQAAGPGAGGTWSMLRQTVATEGFRGLYKGMASPLTGMLSMNALCFLTYGQAKYALRPEGFDEDKDELPLASIAIAGATVGAILSFVEGPIDLVKTKVMLEGMGKKTSIGSGAMAQRIWKAHGVRGLFQGLTATLLRNTPANSMYFVAYEIVRRAMIEPGAPVPVHVSILAGGTAGIAYTGALGFDVIKSNIMSDTLRGDKYSGIIDCARKLYAAEGAGVFVKGWAPCLLRAFPGNAALFVGLNLTYNLFDIVGW</sequence>
<dbReference type="OrthoDB" id="409586at2759"/>
<reference evidence="11 12" key="1">
    <citation type="submission" date="2010-05" db="EMBL/GenBank/DDBJ databases">
        <title>The Genome Sequence of Thecamonas trahens ATCC 50062.</title>
        <authorList>
            <consortium name="The Broad Institute Genome Sequencing Platform"/>
            <person name="Russ C."/>
            <person name="Cuomo C."/>
            <person name="Shea T."/>
            <person name="Young S.K."/>
            <person name="Zeng Q."/>
            <person name="Koehrsen M."/>
            <person name="Haas B."/>
            <person name="Borodovsky M."/>
            <person name="Guigo R."/>
            <person name="Alvarado L."/>
            <person name="Berlin A."/>
            <person name="Bochicchio J."/>
            <person name="Borenstein D."/>
            <person name="Chapman S."/>
            <person name="Chen Z."/>
            <person name="Freedman E."/>
            <person name="Gellesch M."/>
            <person name="Goldberg J."/>
            <person name="Griggs A."/>
            <person name="Gujja S."/>
            <person name="Heilman E."/>
            <person name="Heiman D."/>
            <person name="Hepburn T."/>
            <person name="Howarth C."/>
            <person name="Jen D."/>
            <person name="Larson L."/>
            <person name="Mehta T."/>
            <person name="Park D."/>
            <person name="Pearson M."/>
            <person name="Roberts A."/>
            <person name="Saif S."/>
            <person name="Shenoy N."/>
            <person name="Sisk P."/>
            <person name="Stolte C."/>
            <person name="Sykes S."/>
            <person name="Thomson T."/>
            <person name="Walk T."/>
            <person name="White J."/>
            <person name="Yandava C."/>
            <person name="Burger G."/>
            <person name="Gray M.W."/>
            <person name="Holland P.W.H."/>
            <person name="King N."/>
            <person name="Lang F.B.F."/>
            <person name="Roger A.J."/>
            <person name="Ruiz-Trillo I."/>
            <person name="Lander E."/>
            <person name="Nusbaum C."/>
        </authorList>
    </citation>
    <scope>NUCLEOTIDE SEQUENCE [LARGE SCALE GENOMIC DNA]</scope>
    <source>
        <strain evidence="11 12">ATCC 50062</strain>
    </source>
</reference>
<comment type="subcellular location">
    <subcellularLocation>
        <location evidence="1">Mitochondrion membrane</location>
        <topology evidence="1">Multi-pass membrane protein</topology>
    </subcellularLocation>
</comment>
<evidence type="ECO:0000256" key="7">
    <source>
        <dbReference type="ARBA" id="ARBA00023128"/>
    </source>
</evidence>
<dbReference type="Pfam" id="PF00153">
    <property type="entry name" value="Mito_carr"/>
    <property type="match status" value="3"/>
</dbReference>
<dbReference type="EMBL" id="GL349438">
    <property type="protein sequence ID" value="KNC54686.1"/>
    <property type="molecule type" value="Genomic_DNA"/>
</dbReference>
<organism evidence="11 12">
    <name type="scientific">Thecamonas trahens ATCC 50062</name>
    <dbReference type="NCBI Taxonomy" id="461836"/>
    <lineage>
        <taxon>Eukaryota</taxon>
        <taxon>Apusozoa</taxon>
        <taxon>Apusomonadida</taxon>
        <taxon>Apusomonadidae</taxon>
        <taxon>Thecamonas</taxon>
    </lineage>
</organism>
<keyword evidence="3 10" id="KW-0813">Transport</keyword>
<dbReference type="OMA" id="YSRRMMM"/>
<dbReference type="InterPro" id="IPR018108">
    <property type="entry name" value="MCP_transmembrane"/>
</dbReference>
<dbReference type="GeneID" id="25561284"/>
<evidence type="ECO:0000256" key="9">
    <source>
        <dbReference type="PROSITE-ProRule" id="PRU00282"/>
    </source>
</evidence>
<name>A0A0L0DRP9_THETB</name>
<evidence type="ECO:0000256" key="10">
    <source>
        <dbReference type="RuleBase" id="RU000488"/>
    </source>
</evidence>
<dbReference type="Proteomes" id="UP000054408">
    <property type="component" value="Unassembled WGS sequence"/>
</dbReference>
<feature type="repeat" description="Solcar" evidence="9">
    <location>
        <begin position="34"/>
        <end position="118"/>
    </location>
</feature>
<evidence type="ECO:0000256" key="6">
    <source>
        <dbReference type="ARBA" id="ARBA00022989"/>
    </source>
</evidence>
<protein>
    <submittedName>
        <fullName evidence="11">Carrier protein</fullName>
    </submittedName>
</protein>
<dbReference type="InterPro" id="IPR023395">
    <property type="entry name" value="MCP_dom_sf"/>
</dbReference>
<feature type="repeat" description="Solcar" evidence="9">
    <location>
        <begin position="131"/>
        <end position="218"/>
    </location>
</feature>
<keyword evidence="8 9" id="KW-0472">Membrane</keyword>
<gene>
    <name evidence="11" type="ORF">AMSG_01537</name>
</gene>
<dbReference type="SUPFAM" id="SSF103506">
    <property type="entry name" value="Mitochondrial carrier"/>
    <property type="match status" value="1"/>
</dbReference>
<keyword evidence="5" id="KW-0677">Repeat</keyword>
<dbReference type="STRING" id="461836.A0A0L0DRP9"/>